<evidence type="ECO:0000256" key="5">
    <source>
        <dbReference type="ARBA" id="ARBA00022927"/>
    </source>
</evidence>
<evidence type="ECO:0000256" key="7">
    <source>
        <dbReference type="ARBA" id="ARBA00023010"/>
    </source>
</evidence>
<evidence type="ECO:0000256" key="3">
    <source>
        <dbReference type="ARBA" id="ARBA00022475"/>
    </source>
</evidence>
<reference evidence="11 12" key="1">
    <citation type="journal article" date="2014" name="Genome Announc.">
        <title>Genome Sequence of a Promising Hydrogen-Producing Facultative Anaerobic Bacterium, Brevundimonas naejangsanensis Strain B1.</title>
        <authorList>
            <person name="Su H."/>
            <person name="Zhang T."/>
            <person name="Bao M."/>
            <person name="Jiang Y."/>
            <person name="Wang Y."/>
            <person name="Tan T."/>
        </authorList>
    </citation>
    <scope>NUCLEOTIDE SEQUENCE [LARGE SCALE GENOMIC DNA]</scope>
    <source>
        <strain evidence="11 12">B1</strain>
    </source>
</reference>
<protein>
    <recommendedName>
        <fullName evidence="9">Protein-export membrane protein SecF</fullName>
    </recommendedName>
</protein>
<dbReference type="KEGG" id="bne:DA69_05265"/>
<dbReference type="InterPro" id="IPR048634">
    <property type="entry name" value="SecD_SecF_C"/>
</dbReference>
<keyword evidence="8 9" id="KW-0472">Membrane</keyword>
<evidence type="ECO:0000259" key="10">
    <source>
        <dbReference type="Pfam" id="PF02355"/>
    </source>
</evidence>
<dbReference type="GO" id="GO:0005886">
    <property type="term" value="C:plasma membrane"/>
    <property type="evidence" value="ECO:0007669"/>
    <property type="project" value="UniProtKB-SubCell"/>
</dbReference>
<dbReference type="PANTHER" id="PTHR30081:SF8">
    <property type="entry name" value="PROTEIN TRANSLOCASE SUBUNIT SECF"/>
    <property type="match status" value="1"/>
</dbReference>
<sequence length="330" mass="35125">MSMNGWPLIKLLPHKTNFQFVKYAKGFAVLSAILTVAAIIGCFYPGLNLGIDFRGGASMEVAKPAGQVLELDKLRGSVSGLDLGDVQVQGIARRDTNLDDGSTAIVRFQVPPDQDQTAVVEKVETAISDAVGQVTYSGVSVVGSKVSGELLTNGVLALVSAVVLMFLYIAFRFPWQFGIGAVAGLLHDVALTFGLIVALRMEFSLNLVAALLTVIGYSMNDTVVVFDRLRENLRKYKTMPLRDVIDLSINETLSRTIITGLTTVIVLIVLAVFGGEALRGFSITLAFGVIIGTFSSIYVGAPIILLWGVDRSGGGKADATPVKLGMASRP</sequence>
<comment type="subunit">
    <text evidence="9">Forms a complex with SecD. Part of the essential Sec protein translocation apparatus which comprises SecA, SecYEG and auxiliary proteins SecDF-YajC and YidC.</text>
</comment>
<evidence type="ECO:0000256" key="6">
    <source>
        <dbReference type="ARBA" id="ARBA00022989"/>
    </source>
</evidence>
<dbReference type="InterPro" id="IPR055344">
    <property type="entry name" value="SecD_SecF_C_bact"/>
</dbReference>
<gene>
    <name evidence="9" type="primary">secF</name>
    <name evidence="11" type="ORF">DA69_05265</name>
</gene>
<keyword evidence="12" id="KW-1185">Reference proteome</keyword>
<dbReference type="GO" id="GO:0043952">
    <property type="term" value="P:protein transport by the Sec complex"/>
    <property type="evidence" value="ECO:0007669"/>
    <property type="project" value="UniProtKB-UniRule"/>
</dbReference>
<keyword evidence="7 9" id="KW-0811">Translocation</keyword>
<dbReference type="InterPro" id="IPR022813">
    <property type="entry name" value="SecD/SecF_arch_bac"/>
</dbReference>
<keyword evidence="2 9" id="KW-0813">Transport</keyword>
<evidence type="ECO:0000256" key="9">
    <source>
        <dbReference type="HAMAP-Rule" id="MF_01464"/>
    </source>
</evidence>
<dbReference type="InterPro" id="IPR022646">
    <property type="entry name" value="SecD/SecF_CS"/>
</dbReference>
<dbReference type="NCBIfam" id="TIGR00966">
    <property type="entry name" value="transloc_SecF"/>
    <property type="match status" value="1"/>
</dbReference>
<keyword evidence="5 9" id="KW-0653">Protein transport</keyword>
<evidence type="ECO:0000256" key="8">
    <source>
        <dbReference type="ARBA" id="ARBA00023136"/>
    </source>
</evidence>
<evidence type="ECO:0000256" key="4">
    <source>
        <dbReference type="ARBA" id="ARBA00022692"/>
    </source>
</evidence>
<dbReference type="Pfam" id="PF02355">
    <property type="entry name" value="SecD_SecF_C"/>
    <property type="match status" value="1"/>
</dbReference>
<dbReference type="Gene3D" id="1.20.1640.10">
    <property type="entry name" value="Multidrug efflux transporter AcrB transmembrane domain"/>
    <property type="match status" value="1"/>
</dbReference>
<keyword evidence="4 9" id="KW-0812">Transmembrane</keyword>
<dbReference type="PANTHER" id="PTHR30081">
    <property type="entry name" value="PROTEIN-EXPORT MEMBRANE PROTEIN SEC"/>
    <property type="match status" value="1"/>
</dbReference>
<dbReference type="STRING" id="588932.DA69_05265"/>
<evidence type="ECO:0000313" key="11">
    <source>
        <dbReference type="EMBL" id="ANF54202.1"/>
    </source>
</evidence>
<evidence type="ECO:0000256" key="2">
    <source>
        <dbReference type="ARBA" id="ARBA00022448"/>
    </source>
</evidence>
<dbReference type="EMBL" id="CP015614">
    <property type="protein sequence ID" value="ANF54202.1"/>
    <property type="molecule type" value="Genomic_DNA"/>
</dbReference>
<dbReference type="AlphaFoldDB" id="A0A172Y4X3"/>
<keyword evidence="3 9" id="KW-1003">Cell membrane</keyword>
<keyword evidence="6 9" id="KW-1133">Transmembrane helix</keyword>
<dbReference type="RefSeq" id="WP_025977112.1">
    <property type="nucleotide sequence ID" value="NZ_CP015614.1"/>
</dbReference>
<dbReference type="Pfam" id="PF07549">
    <property type="entry name" value="Sec_GG"/>
    <property type="match status" value="1"/>
</dbReference>
<dbReference type="GO" id="GO:0015450">
    <property type="term" value="F:protein-transporting ATPase activity"/>
    <property type="evidence" value="ECO:0007669"/>
    <property type="project" value="InterPro"/>
</dbReference>
<dbReference type="GO" id="GO:0065002">
    <property type="term" value="P:intracellular protein transmembrane transport"/>
    <property type="evidence" value="ECO:0007669"/>
    <property type="project" value="UniProtKB-UniRule"/>
</dbReference>
<comment type="subcellular location">
    <subcellularLocation>
        <location evidence="1 9">Cell membrane</location>
        <topology evidence="1 9">Multi-pass membrane protein</topology>
    </subcellularLocation>
</comment>
<comment type="similarity">
    <text evidence="9">Belongs to the SecD/SecF family. SecF subfamily.</text>
</comment>
<accession>A0A172Y4X3</accession>
<proteinExistence type="inferred from homology"/>
<name>A0A172Y4X3_9CAUL</name>
<comment type="function">
    <text evidence="9">Part of the Sec protein translocase complex. Interacts with the SecYEG preprotein conducting channel. SecDF uses the proton motive force (PMF) to complete protein translocation after the ATP-dependent function of SecA.</text>
</comment>
<dbReference type="HAMAP" id="MF_01464_B">
    <property type="entry name" value="SecF_B"/>
    <property type="match status" value="1"/>
</dbReference>
<dbReference type="OrthoDB" id="9774769at2"/>
<organism evidence="11 12">
    <name type="scientific">Brevundimonas naejangsanensis</name>
    <dbReference type="NCBI Taxonomy" id="588932"/>
    <lineage>
        <taxon>Bacteria</taxon>
        <taxon>Pseudomonadati</taxon>
        <taxon>Pseudomonadota</taxon>
        <taxon>Alphaproteobacteria</taxon>
        <taxon>Caulobacterales</taxon>
        <taxon>Caulobacteraceae</taxon>
        <taxon>Brevundimonas</taxon>
    </lineage>
</organism>
<feature type="domain" description="Protein export membrane protein SecD/SecF C-terminal" evidence="10">
    <location>
        <begin position="124"/>
        <end position="308"/>
    </location>
</feature>
<evidence type="ECO:0000256" key="1">
    <source>
        <dbReference type="ARBA" id="ARBA00004651"/>
    </source>
</evidence>
<dbReference type="GO" id="GO:0006605">
    <property type="term" value="P:protein targeting"/>
    <property type="evidence" value="ECO:0007669"/>
    <property type="project" value="UniProtKB-UniRule"/>
</dbReference>
<evidence type="ECO:0000313" key="12">
    <source>
        <dbReference type="Proteomes" id="UP000077603"/>
    </source>
</evidence>
<dbReference type="InterPro" id="IPR005665">
    <property type="entry name" value="SecF_bac"/>
</dbReference>
<dbReference type="InterPro" id="IPR022645">
    <property type="entry name" value="SecD/SecF_bac"/>
</dbReference>
<dbReference type="eggNOG" id="COG0341">
    <property type="taxonomic scope" value="Bacteria"/>
</dbReference>
<dbReference type="SUPFAM" id="SSF82866">
    <property type="entry name" value="Multidrug efflux transporter AcrB transmembrane domain"/>
    <property type="match status" value="1"/>
</dbReference>
<dbReference type="PRINTS" id="PR01755">
    <property type="entry name" value="SECFTRNLCASE"/>
</dbReference>
<dbReference type="NCBIfam" id="TIGR00916">
    <property type="entry name" value="2A0604s01"/>
    <property type="match status" value="1"/>
</dbReference>
<dbReference type="Proteomes" id="UP000077603">
    <property type="component" value="Chromosome"/>
</dbReference>